<name>A0A2S5KTB1_9PROT</name>
<reference evidence="2 3" key="1">
    <citation type="submission" date="2018-02" db="EMBL/GenBank/DDBJ databases">
        <title>novel marine gammaproteobacteria from coastal saline agro ecosystem.</title>
        <authorList>
            <person name="Krishnan R."/>
            <person name="Ramesh Kumar N."/>
        </authorList>
    </citation>
    <scope>NUCLEOTIDE SEQUENCE [LARGE SCALE GENOMIC DNA]</scope>
    <source>
        <strain evidence="2 3">228</strain>
    </source>
</reference>
<dbReference type="Proteomes" id="UP000238196">
    <property type="component" value="Unassembled WGS sequence"/>
</dbReference>
<keyword evidence="1" id="KW-1133">Transmembrane helix</keyword>
<gene>
    <name evidence="2" type="ORF">C4K68_07870</name>
</gene>
<accession>A0A2S5KTB1</accession>
<feature type="transmembrane region" description="Helical" evidence="1">
    <location>
        <begin position="22"/>
        <end position="48"/>
    </location>
</feature>
<organism evidence="2 3">
    <name type="scientific">Proteobacteria bacterium 228</name>
    <dbReference type="NCBI Taxonomy" id="2083153"/>
    <lineage>
        <taxon>Bacteria</taxon>
        <taxon>Pseudomonadati</taxon>
        <taxon>Pseudomonadota</taxon>
    </lineage>
</organism>
<proteinExistence type="predicted"/>
<protein>
    <submittedName>
        <fullName evidence="2">Uncharacterized protein</fullName>
    </submittedName>
</protein>
<evidence type="ECO:0000313" key="3">
    <source>
        <dbReference type="Proteomes" id="UP000238196"/>
    </source>
</evidence>
<keyword evidence="1" id="KW-0472">Membrane</keyword>
<evidence type="ECO:0000256" key="1">
    <source>
        <dbReference type="SAM" id="Phobius"/>
    </source>
</evidence>
<evidence type="ECO:0000313" key="2">
    <source>
        <dbReference type="EMBL" id="PPC77953.1"/>
    </source>
</evidence>
<feature type="transmembrane region" description="Helical" evidence="1">
    <location>
        <begin position="85"/>
        <end position="107"/>
    </location>
</feature>
<comment type="caution">
    <text evidence="2">The sequence shown here is derived from an EMBL/GenBank/DDBJ whole genome shotgun (WGS) entry which is preliminary data.</text>
</comment>
<keyword evidence="1" id="KW-0812">Transmembrane</keyword>
<sequence length="265" mass="29459">MQNQEPATAPADEKPQKPAPSVWISTLTNIAGLSGAVTALLYVFGYMYMATRIETFGLEYDYFDFSLPQVLMNALFFIIKGLRGTWYWNAAIIFCGATLLFVEMQLFKFFYKLLRKLTAVLKKAREQTGTEEPATDPSTKDKGGFKSEFVLWGKWTLLVTSFALAFPLTIALFFQLVAYLSGTAGIDSAKRSLESFNQCPSADERKTTIYESDGKTLVARGFIVASTPDMTAIYADGKARIYRTSDKIIEGPSLPKISFADCPQP</sequence>
<dbReference type="AlphaFoldDB" id="A0A2S5KTB1"/>
<dbReference type="EMBL" id="PRLP01000023">
    <property type="protein sequence ID" value="PPC77953.1"/>
    <property type="molecule type" value="Genomic_DNA"/>
</dbReference>
<feature type="transmembrane region" description="Helical" evidence="1">
    <location>
        <begin position="155"/>
        <end position="180"/>
    </location>
</feature>